<proteinExistence type="predicted"/>
<dbReference type="EMBL" id="JAUOEM010000002">
    <property type="protein sequence ID" value="MDO5986882.1"/>
    <property type="molecule type" value="Genomic_DNA"/>
</dbReference>
<dbReference type="SUPFAM" id="SSF47413">
    <property type="entry name" value="lambda repressor-like DNA-binding domains"/>
    <property type="match status" value="1"/>
</dbReference>
<dbReference type="Gene3D" id="1.10.260.40">
    <property type="entry name" value="lambda repressor-like DNA-binding domains"/>
    <property type="match status" value="1"/>
</dbReference>
<dbReference type="Proteomes" id="UP001176891">
    <property type="component" value="Unassembled WGS sequence"/>
</dbReference>
<evidence type="ECO:0000313" key="3">
    <source>
        <dbReference type="Proteomes" id="UP001176891"/>
    </source>
</evidence>
<evidence type="ECO:0000313" key="2">
    <source>
        <dbReference type="EMBL" id="MDO5986882.1"/>
    </source>
</evidence>
<organism evidence="2 3">
    <name type="scientific">Flavivirga amylovorans</name>
    <dbReference type="NCBI Taxonomy" id="870486"/>
    <lineage>
        <taxon>Bacteria</taxon>
        <taxon>Pseudomonadati</taxon>
        <taxon>Bacteroidota</taxon>
        <taxon>Flavobacteriia</taxon>
        <taxon>Flavobacteriales</taxon>
        <taxon>Flavobacteriaceae</taxon>
        <taxon>Flavivirga</taxon>
    </lineage>
</organism>
<dbReference type="InterPro" id="IPR010982">
    <property type="entry name" value="Lambda_DNA-bd_dom_sf"/>
</dbReference>
<keyword evidence="3" id="KW-1185">Reference proteome</keyword>
<dbReference type="SMART" id="SM00530">
    <property type="entry name" value="HTH_XRE"/>
    <property type="match status" value="1"/>
</dbReference>
<dbReference type="RefSeq" id="WP_303281413.1">
    <property type="nucleotide sequence ID" value="NZ_BAABCZ010000005.1"/>
</dbReference>
<reference evidence="2" key="1">
    <citation type="submission" date="2023-07" db="EMBL/GenBank/DDBJ databases">
        <title>Two novel species in the genus Flavivirga.</title>
        <authorList>
            <person name="Kwon K."/>
        </authorList>
    </citation>
    <scope>NUCLEOTIDE SEQUENCE</scope>
    <source>
        <strain evidence="2">KACC 14157</strain>
    </source>
</reference>
<name>A0ABT8WYX6_9FLAO</name>
<dbReference type="PROSITE" id="PS50943">
    <property type="entry name" value="HTH_CROC1"/>
    <property type="match status" value="1"/>
</dbReference>
<dbReference type="InterPro" id="IPR001387">
    <property type="entry name" value="Cro/C1-type_HTH"/>
</dbReference>
<protein>
    <submittedName>
        <fullName evidence="2">Helix-turn-helix transcriptional regulator</fullName>
    </submittedName>
</protein>
<gene>
    <name evidence="2" type="ORF">Q4Q39_05625</name>
</gene>
<dbReference type="Pfam" id="PF01381">
    <property type="entry name" value="HTH_3"/>
    <property type="match status" value="1"/>
</dbReference>
<comment type="caution">
    <text evidence="2">The sequence shown here is derived from an EMBL/GenBank/DDBJ whole genome shotgun (WGS) entry which is preliminary data.</text>
</comment>
<feature type="domain" description="HTH cro/C1-type" evidence="1">
    <location>
        <begin position="31"/>
        <end position="71"/>
    </location>
</feature>
<dbReference type="CDD" id="cd00093">
    <property type="entry name" value="HTH_XRE"/>
    <property type="match status" value="1"/>
</dbReference>
<accession>A0ABT8WYX6</accession>
<sequence length="79" mass="9324">MQHNTIQMTSKKQINRIRVVLAEQDRTNKWLSEKVDKNRTTVSRWCTNDMQPSLETLVEIAEALDVDIRELLNPTKDER</sequence>
<evidence type="ECO:0000259" key="1">
    <source>
        <dbReference type="PROSITE" id="PS50943"/>
    </source>
</evidence>